<dbReference type="OrthoDB" id="1120494at2"/>
<dbReference type="Gene3D" id="3.40.30.10">
    <property type="entry name" value="Glutaredoxin"/>
    <property type="match status" value="1"/>
</dbReference>
<dbReference type="PROSITE" id="PS51353">
    <property type="entry name" value="ARSC"/>
    <property type="match status" value="1"/>
</dbReference>
<dbReference type="PANTHER" id="PTHR30041">
    <property type="entry name" value="ARSENATE REDUCTASE"/>
    <property type="match status" value="1"/>
</dbReference>
<evidence type="ECO:0008006" key="5">
    <source>
        <dbReference type="Google" id="ProtNLM"/>
    </source>
</evidence>
<dbReference type="InterPro" id="IPR036249">
    <property type="entry name" value="Thioredoxin-like_sf"/>
</dbReference>
<dbReference type="InterPro" id="IPR006660">
    <property type="entry name" value="Arsenate_reductase-like"/>
</dbReference>
<comment type="caution">
    <text evidence="3">The sequence shown here is derived from an EMBL/GenBank/DDBJ whole genome shotgun (WGS) entry which is preliminary data.</text>
</comment>
<dbReference type="Proteomes" id="UP000321938">
    <property type="component" value="Unassembled WGS sequence"/>
</dbReference>
<dbReference type="EMBL" id="VOSB01000010">
    <property type="protein sequence ID" value="TXE17840.1"/>
    <property type="molecule type" value="Genomic_DNA"/>
</dbReference>
<name>A0A5C7B910_9FLAO</name>
<dbReference type="PANTHER" id="PTHR30041:SF8">
    <property type="entry name" value="PROTEIN YFFB"/>
    <property type="match status" value="1"/>
</dbReference>
<dbReference type="RefSeq" id="WP_028870737.1">
    <property type="nucleotide sequence ID" value="NZ_VOSB01000010.1"/>
</dbReference>
<dbReference type="STRING" id="1123037.GCA_000425305_00248"/>
<dbReference type="Pfam" id="PF03960">
    <property type="entry name" value="ArsC"/>
    <property type="match status" value="1"/>
</dbReference>
<sequence length="119" mass="13903">MNTFFHLKSCSTCSRIIKDLNLPRHVIMHEIKSEQISEKQLHNLKDLAGSYEALFSKRAQLYKSEGLKDKTLTEDDFKYYLLKHYTFLKRPVLVYKNQIFIGNSAKTVEAAKAFIQTNE</sequence>
<comment type="similarity">
    <text evidence="1 2">Belongs to the ArsC family.</text>
</comment>
<reference evidence="3 4" key="1">
    <citation type="submission" date="2019-08" db="EMBL/GenBank/DDBJ databases">
        <title>Genome of Psychroserpens burtonensis ACAM 167.</title>
        <authorList>
            <person name="Bowman J.P."/>
        </authorList>
    </citation>
    <scope>NUCLEOTIDE SEQUENCE [LARGE SCALE GENOMIC DNA]</scope>
    <source>
        <strain evidence="3 4">ACAM 167</strain>
    </source>
</reference>
<gene>
    <name evidence="3" type="ORF">ES692_08045</name>
</gene>
<dbReference type="AlphaFoldDB" id="A0A5C7B910"/>
<evidence type="ECO:0000313" key="3">
    <source>
        <dbReference type="EMBL" id="TXE17840.1"/>
    </source>
</evidence>
<accession>A0A5C7B910</accession>
<evidence type="ECO:0000313" key="4">
    <source>
        <dbReference type="Proteomes" id="UP000321938"/>
    </source>
</evidence>
<organism evidence="3 4">
    <name type="scientific">Psychroserpens burtonensis</name>
    <dbReference type="NCBI Taxonomy" id="49278"/>
    <lineage>
        <taxon>Bacteria</taxon>
        <taxon>Pseudomonadati</taxon>
        <taxon>Bacteroidota</taxon>
        <taxon>Flavobacteriia</taxon>
        <taxon>Flavobacteriales</taxon>
        <taxon>Flavobacteriaceae</taxon>
        <taxon>Psychroserpens</taxon>
    </lineage>
</organism>
<evidence type="ECO:0000256" key="1">
    <source>
        <dbReference type="ARBA" id="ARBA00007198"/>
    </source>
</evidence>
<proteinExistence type="inferred from homology"/>
<evidence type="ECO:0000256" key="2">
    <source>
        <dbReference type="PROSITE-ProRule" id="PRU01282"/>
    </source>
</evidence>
<dbReference type="SUPFAM" id="SSF52833">
    <property type="entry name" value="Thioredoxin-like"/>
    <property type="match status" value="1"/>
</dbReference>
<keyword evidence="4" id="KW-1185">Reference proteome</keyword>
<protein>
    <recommendedName>
        <fullName evidence="5">Arsenate reductase</fullName>
    </recommendedName>
</protein>